<keyword evidence="9 11" id="KW-0472">Membrane</keyword>
<dbReference type="GO" id="GO:0061630">
    <property type="term" value="F:ubiquitin protein ligase activity"/>
    <property type="evidence" value="ECO:0007669"/>
    <property type="project" value="UniProtKB-EC"/>
</dbReference>
<feature type="region of interest" description="Disordered" evidence="10">
    <location>
        <begin position="114"/>
        <end position="157"/>
    </location>
</feature>
<keyword evidence="8 11" id="KW-1133">Transmembrane helix</keyword>
<evidence type="ECO:0000256" key="7">
    <source>
        <dbReference type="ARBA" id="ARBA00022786"/>
    </source>
</evidence>
<feature type="transmembrane region" description="Helical" evidence="11">
    <location>
        <begin position="421"/>
        <end position="451"/>
    </location>
</feature>
<feature type="transmembrane region" description="Helical" evidence="11">
    <location>
        <begin position="471"/>
        <end position="491"/>
    </location>
</feature>
<feature type="compositionally biased region" description="Basic and acidic residues" evidence="10">
    <location>
        <begin position="193"/>
        <end position="208"/>
    </location>
</feature>
<dbReference type="GO" id="GO:0036503">
    <property type="term" value="P:ERAD pathway"/>
    <property type="evidence" value="ECO:0007669"/>
    <property type="project" value="TreeGrafter"/>
</dbReference>
<evidence type="ECO:0000256" key="3">
    <source>
        <dbReference type="ARBA" id="ARBA00004906"/>
    </source>
</evidence>
<dbReference type="PANTHER" id="PTHR13145:SF0">
    <property type="entry name" value="E3 UBIQUITIN-PROTEIN LIGASE MARCHF6"/>
    <property type="match status" value="1"/>
</dbReference>
<comment type="subcellular location">
    <subcellularLocation>
        <location evidence="2">Membrane</location>
        <topology evidence="2">Multi-pass membrane protein</topology>
    </subcellularLocation>
</comment>
<evidence type="ECO:0000256" key="2">
    <source>
        <dbReference type="ARBA" id="ARBA00004141"/>
    </source>
</evidence>
<feature type="transmembrane region" description="Helical" evidence="11">
    <location>
        <begin position="55"/>
        <end position="79"/>
    </location>
</feature>
<evidence type="ECO:0000256" key="1">
    <source>
        <dbReference type="ARBA" id="ARBA00000900"/>
    </source>
</evidence>
<feature type="region of interest" description="Disordered" evidence="10">
    <location>
        <begin position="174"/>
        <end position="263"/>
    </location>
</feature>
<proteinExistence type="predicted"/>
<evidence type="ECO:0000256" key="9">
    <source>
        <dbReference type="ARBA" id="ARBA00023136"/>
    </source>
</evidence>
<comment type="pathway">
    <text evidence="3">Protein modification; protein ubiquitination.</text>
</comment>
<dbReference type="EC" id="2.3.2.27" evidence="4"/>
<evidence type="ECO:0000256" key="4">
    <source>
        <dbReference type="ARBA" id="ARBA00012483"/>
    </source>
</evidence>
<sequence>MRILITCLRRFATEWMPLFMRITLALMLWLFAVPLITSWLYRIWIHRSRIFMQRITIACLWSDCVSGIIVAAAIILSFLSLMSFTDFLRFHWDIGEAEEGDGVEEEDLQQFDNVDPQEQPLPPQQEEIGFDVQGDGDHARASTTDESTEEDSQKLAMAEEATGAEARFVASDGFSSHMRDNDSPAAPAASASRAEEVWEDQGHHKPESNEPQTSSQQDPSPGDQPLLAAAVEGQETANEAAHQADEHVAENDPVPQINPIGNQMDDQMEEDQMDDQMDMELHVAVDELVGIRGPVTILLRNMLWLLAFNCAYLGLFAFIPFSIGSSVLSTLGSYVNSPVMVALNNYLVPQTLVKVLKEISSTAQEEDHTLQLPDLFSMALGYLVMSLMIFTWRSIVSAVCQGTPMPLIGRIRLALDCTAAVVKVGILLFLKMLLLPLLLGVCLDASTLMVFGTSAKDRIRFTAQNLVGSLLLHWVLGITFMLFVTVSVLQLREVMHPDILASVIRPQDPHPDLLGSLLRESGGTHARRMVMSLAIYIMLLFLLVHLPTLVFQACAPPHILPVQLQFSYLLPQFQVPLELVMFHLSVLAFLERFKNKIGELQHAWLVRACRFLGLTHFLLPLTLTEDVDTGNSVGTPLARPPPGWDDLVGGAGRWAWANESRSDVELNLAPRKRPSHLVFRLMLLLLASWITVLCLTVLGTALPLSLGRRFFSLLHVPLRLSHDPLAFAVGMGIILAAKGAIARGIHWLLTPNALMTSMGTWARRLHPPPSTAAKAMILFVTLWLGVAPLMVGTLFEMTLVVAADSWEAEGLRCLALGQDWVLGLVLLHLWAYLSLSNVVNGLWIQRRDALNPWQQRIERVVLAWHSLVVDQSWDLVTMQTMVVDLAMPITWTIGKALIFPFSLAIPLAGACPLMLRFLPRSIGTSFFMVGAKVTHFRRALALCVASLLASKTIEPLSDFVQKLHDAIRDDQYLVGLQLLNHERNTGRH</sequence>
<feature type="transmembrane region" description="Helical" evidence="11">
    <location>
        <begin position="533"/>
        <end position="553"/>
    </location>
</feature>
<feature type="transmembrane region" description="Helical" evidence="11">
    <location>
        <begin position="771"/>
        <end position="791"/>
    </location>
</feature>
<feature type="transmembrane region" description="Helical" evidence="11">
    <location>
        <begin position="681"/>
        <end position="705"/>
    </location>
</feature>
<evidence type="ECO:0000256" key="6">
    <source>
        <dbReference type="ARBA" id="ARBA00022692"/>
    </source>
</evidence>
<evidence type="ECO:0000256" key="8">
    <source>
        <dbReference type="ARBA" id="ARBA00022989"/>
    </source>
</evidence>
<keyword evidence="7" id="KW-0833">Ubl conjugation pathway</keyword>
<keyword evidence="6 11" id="KW-0812">Transmembrane</keyword>
<dbReference type="AlphaFoldDB" id="A0A7S2CYG7"/>
<comment type="catalytic activity">
    <reaction evidence="1">
        <text>S-ubiquitinyl-[E2 ubiquitin-conjugating enzyme]-L-cysteine + [acceptor protein]-L-lysine = [E2 ubiquitin-conjugating enzyme]-L-cysteine + N(6)-ubiquitinyl-[acceptor protein]-L-lysine.</text>
        <dbReference type="EC" id="2.3.2.27"/>
    </reaction>
</comment>
<feature type="transmembrane region" description="Helical" evidence="11">
    <location>
        <begin position="725"/>
        <end position="750"/>
    </location>
</feature>
<dbReference type="PANTHER" id="PTHR13145">
    <property type="entry name" value="SSM4 PROTEIN"/>
    <property type="match status" value="1"/>
</dbReference>
<gene>
    <name evidence="12" type="ORF">DSPE1174_LOCUS18017</name>
</gene>
<keyword evidence="5" id="KW-0808">Transferase</keyword>
<feature type="transmembrane region" description="Helical" evidence="11">
    <location>
        <begin position="21"/>
        <end position="43"/>
    </location>
</feature>
<feature type="transmembrane region" description="Helical" evidence="11">
    <location>
        <begin position="573"/>
        <end position="590"/>
    </location>
</feature>
<protein>
    <recommendedName>
        <fullName evidence="4">RING-type E3 ubiquitin transferase</fullName>
        <ecNumber evidence="4">2.3.2.27</ecNumber>
    </recommendedName>
</protein>
<feature type="transmembrane region" description="Helical" evidence="11">
    <location>
        <begin position="302"/>
        <end position="323"/>
    </location>
</feature>
<evidence type="ECO:0000256" key="5">
    <source>
        <dbReference type="ARBA" id="ARBA00022679"/>
    </source>
</evidence>
<dbReference type="EMBL" id="HBGS01034909">
    <property type="protein sequence ID" value="CAD9439128.1"/>
    <property type="molecule type" value="Transcribed_RNA"/>
</dbReference>
<feature type="compositionally biased region" description="Low complexity" evidence="10">
    <location>
        <begin position="183"/>
        <end position="192"/>
    </location>
</feature>
<feature type="transmembrane region" description="Helical" evidence="11">
    <location>
        <begin position="820"/>
        <end position="839"/>
    </location>
</feature>
<feature type="transmembrane region" description="Helical" evidence="11">
    <location>
        <begin position="896"/>
        <end position="918"/>
    </location>
</feature>
<dbReference type="GO" id="GO:0005789">
    <property type="term" value="C:endoplasmic reticulum membrane"/>
    <property type="evidence" value="ECO:0007669"/>
    <property type="project" value="TreeGrafter"/>
</dbReference>
<feature type="transmembrane region" description="Helical" evidence="11">
    <location>
        <begin position="379"/>
        <end position="400"/>
    </location>
</feature>
<name>A0A7S2CYG7_9STRA</name>
<reference evidence="12" key="1">
    <citation type="submission" date="2021-01" db="EMBL/GenBank/DDBJ databases">
        <authorList>
            <person name="Corre E."/>
            <person name="Pelletier E."/>
            <person name="Niang G."/>
            <person name="Scheremetjew M."/>
            <person name="Finn R."/>
            <person name="Kale V."/>
            <person name="Holt S."/>
            <person name="Cochrane G."/>
            <person name="Meng A."/>
            <person name="Brown T."/>
            <person name="Cohen L."/>
        </authorList>
    </citation>
    <scope>NUCLEOTIDE SEQUENCE</scope>
    <source>
        <strain evidence="12">CCMP1381</strain>
    </source>
</reference>
<evidence type="ECO:0000256" key="10">
    <source>
        <dbReference type="SAM" id="MobiDB-lite"/>
    </source>
</evidence>
<evidence type="ECO:0000313" key="12">
    <source>
        <dbReference type="EMBL" id="CAD9439128.1"/>
    </source>
</evidence>
<feature type="compositionally biased region" description="Polar residues" evidence="10">
    <location>
        <begin position="209"/>
        <end position="219"/>
    </location>
</feature>
<evidence type="ECO:0000256" key="11">
    <source>
        <dbReference type="SAM" id="Phobius"/>
    </source>
</evidence>
<accession>A0A7S2CYG7</accession>
<organism evidence="12">
    <name type="scientific">Octactis speculum</name>
    <dbReference type="NCBI Taxonomy" id="3111310"/>
    <lineage>
        <taxon>Eukaryota</taxon>
        <taxon>Sar</taxon>
        <taxon>Stramenopiles</taxon>
        <taxon>Ochrophyta</taxon>
        <taxon>Dictyochophyceae</taxon>
        <taxon>Dictyochales</taxon>
        <taxon>Dictyochaceae</taxon>
        <taxon>Octactis</taxon>
    </lineage>
</organism>